<accession>A0A1E5V9H4</accession>
<dbReference type="InterPro" id="IPR003496">
    <property type="entry name" value="ABA_WDS"/>
</dbReference>
<feature type="region of interest" description="Disordered" evidence="2">
    <location>
        <begin position="76"/>
        <end position="98"/>
    </location>
</feature>
<dbReference type="EMBL" id="LWDX02047102">
    <property type="protein sequence ID" value="OEL21796.1"/>
    <property type="molecule type" value="Genomic_DNA"/>
</dbReference>
<feature type="region of interest" description="Disordered" evidence="2">
    <location>
        <begin position="1"/>
        <end position="27"/>
    </location>
</feature>
<sequence length="98" mass="11320">MEEEKHHHFFHHHKKDEEPPTGEYGGAVRYSETLGKYEKHEAKKDPEHAHRHKITEVIAATEAVGAGGYAIHEHHEEVKDHREAEEASCEKKHHHLLG</sequence>
<reference evidence="3 4" key="1">
    <citation type="submission" date="2016-09" db="EMBL/GenBank/DDBJ databases">
        <title>The draft genome of Dichanthelium oligosanthes: A C3 panicoid grass species.</title>
        <authorList>
            <person name="Studer A.J."/>
            <person name="Schnable J.C."/>
            <person name="Brutnell T.P."/>
        </authorList>
    </citation>
    <scope>NUCLEOTIDE SEQUENCE [LARGE SCALE GENOMIC DNA]</scope>
    <source>
        <strain evidence="4">cv. Kellogg 1175</strain>
        <tissue evidence="3">Leaf</tissue>
    </source>
</reference>
<dbReference type="PANTHER" id="PTHR33801:SF24">
    <property type="entry name" value="ABSCISIC STRESS-RIPENING PROTEIN 5"/>
    <property type="match status" value="1"/>
</dbReference>
<protein>
    <recommendedName>
        <fullName evidence="5">Abscisic stress-ripening protein 2</fullName>
    </recommendedName>
</protein>
<comment type="caution">
    <text evidence="3">The sequence shown here is derived from an EMBL/GenBank/DDBJ whole genome shotgun (WGS) entry which is preliminary data.</text>
</comment>
<dbReference type="Proteomes" id="UP000095767">
    <property type="component" value="Unassembled WGS sequence"/>
</dbReference>
<evidence type="ECO:0000313" key="4">
    <source>
        <dbReference type="Proteomes" id="UP000095767"/>
    </source>
</evidence>
<dbReference type="Pfam" id="PF02496">
    <property type="entry name" value="ABA_WDS"/>
    <property type="match status" value="1"/>
</dbReference>
<dbReference type="PANTHER" id="PTHR33801">
    <property type="entry name" value="ABSCISIC STRESS-RIPENING PROTEIN 5"/>
    <property type="match status" value="1"/>
</dbReference>
<evidence type="ECO:0008006" key="5">
    <source>
        <dbReference type="Google" id="ProtNLM"/>
    </source>
</evidence>
<dbReference type="AlphaFoldDB" id="A0A1E5V9H4"/>
<evidence type="ECO:0000256" key="1">
    <source>
        <dbReference type="ARBA" id="ARBA00007160"/>
    </source>
</evidence>
<dbReference type="OrthoDB" id="1938795at2759"/>
<keyword evidence="4" id="KW-1185">Reference proteome</keyword>
<name>A0A1E5V9H4_9POAL</name>
<feature type="compositionally biased region" description="Basic and acidic residues" evidence="2">
    <location>
        <begin position="76"/>
        <end position="90"/>
    </location>
</feature>
<comment type="similarity">
    <text evidence="1">Belongs to the abscisic acid and water stress-induced protein family.</text>
</comment>
<organism evidence="3 4">
    <name type="scientific">Dichanthelium oligosanthes</name>
    <dbReference type="NCBI Taxonomy" id="888268"/>
    <lineage>
        <taxon>Eukaryota</taxon>
        <taxon>Viridiplantae</taxon>
        <taxon>Streptophyta</taxon>
        <taxon>Embryophyta</taxon>
        <taxon>Tracheophyta</taxon>
        <taxon>Spermatophyta</taxon>
        <taxon>Magnoliopsida</taxon>
        <taxon>Liliopsida</taxon>
        <taxon>Poales</taxon>
        <taxon>Poaceae</taxon>
        <taxon>PACMAD clade</taxon>
        <taxon>Panicoideae</taxon>
        <taxon>Panicodae</taxon>
        <taxon>Paniceae</taxon>
        <taxon>Dichantheliinae</taxon>
        <taxon>Dichanthelium</taxon>
    </lineage>
</organism>
<gene>
    <name evidence="3" type="ORF">BAE44_0017185</name>
</gene>
<evidence type="ECO:0000313" key="3">
    <source>
        <dbReference type="EMBL" id="OEL21796.1"/>
    </source>
</evidence>
<evidence type="ECO:0000256" key="2">
    <source>
        <dbReference type="SAM" id="MobiDB-lite"/>
    </source>
</evidence>
<proteinExistence type="inferred from homology"/>